<proteinExistence type="predicted"/>
<dbReference type="Proteomes" id="UP000257139">
    <property type="component" value="Unassembled WGS sequence"/>
</dbReference>
<dbReference type="AlphaFoldDB" id="A0A7Z7JGE7"/>
<dbReference type="EMBL" id="OGUU01000051">
    <property type="protein sequence ID" value="SPC26110.1"/>
    <property type="molecule type" value="Genomic_DNA"/>
</dbReference>
<accession>A0A7Z7JGE7</accession>
<evidence type="ECO:0000313" key="1">
    <source>
        <dbReference type="EMBL" id="SPC26110.1"/>
    </source>
</evidence>
<comment type="caution">
    <text evidence="1">The sequence shown here is derived from an EMBL/GenBank/DDBJ whole genome shotgun (WGS) entry which is preliminary data.</text>
</comment>
<reference evidence="1 2" key="1">
    <citation type="submission" date="2018-01" db="EMBL/GenBank/DDBJ databases">
        <authorList>
            <person name="Clerissi C."/>
        </authorList>
    </citation>
    <scope>NUCLEOTIDE SEQUENCE [LARGE SCALE GENOMIC DNA]</scope>
    <source>
        <strain evidence="1">Cupriavidus taiwanensis STM 6021</strain>
    </source>
</reference>
<gene>
    <name evidence="1" type="ORF">CBM2594_U40015</name>
</gene>
<organism evidence="1 2">
    <name type="scientific">Cupriavidus taiwanensis</name>
    <dbReference type="NCBI Taxonomy" id="164546"/>
    <lineage>
        <taxon>Bacteria</taxon>
        <taxon>Pseudomonadati</taxon>
        <taxon>Pseudomonadota</taxon>
        <taxon>Betaproteobacteria</taxon>
        <taxon>Burkholderiales</taxon>
        <taxon>Burkholderiaceae</taxon>
        <taxon>Cupriavidus</taxon>
    </lineage>
</organism>
<sequence>MRVQLARFIVRKCTRSLPGAIAKTVAEWRALNPPVAHGHVIDPPVPLKPTHLFETSDV</sequence>
<protein>
    <submittedName>
        <fullName evidence="1">Uncharacterized protein</fullName>
    </submittedName>
</protein>
<evidence type="ECO:0000313" key="2">
    <source>
        <dbReference type="Proteomes" id="UP000257139"/>
    </source>
</evidence>
<name>A0A7Z7JGE7_9BURK</name>